<feature type="region of interest" description="Disordered" evidence="2">
    <location>
        <begin position="302"/>
        <end position="322"/>
    </location>
</feature>
<feature type="compositionally biased region" description="Basic and acidic residues" evidence="2">
    <location>
        <begin position="311"/>
        <end position="322"/>
    </location>
</feature>
<feature type="compositionally biased region" description="Basic and acidic residues" evidence="2">
    <location>
        <begin position="440"/>
        <end position="455"/>
    </location>
</feature>
<evidence type="ECO:0000256" key="1">
    <source>
        <dbReference type="SAM" id="Coils"/>
    </source>
</evidence>
<feature type="coiled-coil region" evidence="1">
    <location>
        <begin position="326"/>
        <end position="353"/>
    </location>
</feature>
<feature type="compositionally biased region" description="Polar residues" evidence="2">
    <location>
        <begin position="85"/>
        <end position="95"/>
    </location>
</feature>
<proteinExistence type="predicted"/>
<evidence type="ECO:0000313" key="3">
    <source>
        <dbReference type="EMBL" id="CCH43197.1"/>
    </source>
</evidence>
<reference evidence="3 4" key="1">
    <citation type="journal article" date="2012" name="Eukaryot. Cell">
        <title>Draft genome sequence of Wickerhamomyces ciferrii NRRL Y-1031 F-60-10.</title>
        <authorList>
            <person name="Schneider J."/>
            <person name="Andrea H."/>
            <person name="Blom J."/>
            <person name="Jaenicke S."/>
            <person name="Ruckert C."/>
            <person name="Schorsch C."/>
            <person name="Szczepanowski R."/>
            <person name="Farwick M."/>
            <person name="Goesmann A."/>
            <person name="Puhler A."/>
            <person name="Schaffer S."/>
            <person name="Tauch A."/>
            <person name="Kohler T."/>
            <person name="Brinkrolf K."/>
        </authorList>
    </citation>
    <scope>NUCLEOTIDE SEQUENCE [LARGE SCALE GENOMIC DNA]</scope>
    <source>
        <strain evidence="4">ATCC 14091 / BCRC 22168 / CBS 111 / JCM 3599 / NBRC 0793 / NRRL Y-1031 F-60-10</strain>
    </source>
</reference>
<dbReference type="AlphaFoldDB" id="K0KLW5"/>
<dbReference type="EMBL" id="CAIF01000070">
    <property type="protein sequence ID" value="CCH43197.1"/>
    <property type="molecule type" value="Genomic_DNA"/>
</dbReference>
<gene>
    <name evidence="3" type="ORF">BN7_2744</name>
</gene>
<name>K0KLW5_WICCF</name>
<sequence>MDYSPTPGKVKPQYAFLDDSIEIGRSEVSKPFKSSPLKNQYQFQNQNEKDSETFHHKQKQFFNKYRDLTSAGDSPDLSKQKQKARSNYQQTTSDTTSRLFKNIGNKVPVDDVVKINSNMIEKIIRENESLKTNLKEERKENQILNGFANGLKEKLVKYKRLNDDLKFKNEELISEKKDLEQKVVQLETKQKETEVELTEAKKSLNFTKAQVQSVPESPKYNFDPENVQDIFNGVNDDEDVNNAQNNIKESPKVQFATTKIEERIQNLENEVSKINTNQDSKFDYIKNEIEFLKNLSLQVQTKQVDEPVTNDSKDLDETSPKEDELIVKESLELKELQQQVDIVTKKLQLREQNKIKKYELNKELEKLALQLKHDDIPQFTNQQPLQQIHTAEKQKSSPPSSTKIHTPSQQQQQQPRSNPKLDSIRERLQTKDCFTCNETLGKDATPERGANEPRHIPSFKIGDTVWH</sequence>
<organism evidence="3 4">
    <name type="scientific">Wickerhamomyces ciferrii (strain ATCC 14091 / BCRC 22168 / CBS 111 / JCM 3599 / NBRC 0793 / NRRL Y-1031 F-60-10)</name>
    <name type="common">Yeast</name>
    <name type="synonym">Pichia ciferrii</name>
    <dbReference type="NCBI Taxonomy" id="1206466"/>
    <lineage>
        <taxon>Eukaryota</taxon>
        <taxon>Fungi</taxon>
        <taxon>Dikarya</taxon>
        <taxon>Ascomycota</taxon>
        <taxon>Saccharomycotina</taxon>
        <taxon>Saccharomycetes</taxon>
        <taxon>Phaffomycetales</taxon>
        <taxon>Wickerhamomycetaceae</taxon>
        <taxon>Wickerhamomyces</taxon>
    </lineage>
</organism>
<accession>K0KLW5</accession>
<keyword evidence="1" id="KW-0175">Coiled coil</keyword>
<dbReference type="HOGENOM" id="CLU_585539_0_0_1"/>
<dbReference type="Proteomes" id="UP000009328">
    <property type="component" value="Unassembled WGS sequence"/>
</dbReference>
<protein>
    <submittedName>
        <fullName evidence="3">Uncharacterized protein</fullName>
    </submittedName>
</protein>
<keyword evidence="4" id="KW-1185">Reference proteome</keyword>
<feature type="compositionally biased region" description="Polar residues" evidence="2">
    <location>
        <begin position="36"/>
        <end position="46"/>
    </location>
</feature>
<feature type="region of interest" description="Disordered" evidence="2">
    <location>
        <begin position="68"/>
        <end position="95"/>
    </location>
</feature>
<feature type="coiled-coil region" evidence="1">
    <location>
        <begin position="120"/>
        <end position="203"/>
    </location>
</feature>
<feature type="region of interest" description="Disordered" evidence="2">
    <location>
        <begin position="28"/>
        <end position="54"/>
    </location>
</feature>
<feature type="compositionally biased region" description="Polar residues" evidence="2">
    <location>
        <begin position="396"/>
        <end position="408"/>
    </location>
</feature>
<dbReference type="InParanoid" id="K0KLW5"/>
<dbReference type="FunCoup" id="K0KLW5">
    <property type="interactions" value="174"/>
</dbReference>
<evidence type="ECO:0000313" key="4">
    <source>
        <dbReference type="Proteomes" id="UP000009328"/>
    </source>
</evidence>
<feature type="region of interest" description="Disordered" evidence="2">
    <location>
        <begin position="387"/>
        <end position="467"/>
    </location>
</feature>
<evidence type="ECO:0000256" key="2">
    <source>
        <dbReference type="SAM" id="MobiDB-lite"/>
    </source>
</evidence>
<comment type="caution">
    <text evidence="3">The sequence shown here is derived from an EMBL/GenBank/DDBJ whole genome shotgun (WGS) entry which is preliminary data.</text>
</comment>